<evidence type="ECO:0000313" key="2">
    <source>
        <dbReference type="Proteomes" id="UP000299102"/>
    </source>
</evidence>
<proteinExistence type="predicted"/>
<dbReference type="EMBL" id="BGZK01000460">
    <property type="protein sequence ID" value="GBP44886.1"/>
    <property type="molecule type" value="Genomic_DNA"/>
</dbReference>
<reference evidence="1 2" key="1">
    <citation type="journal article" date="2019" name="Commun. Biol.">
        <title>The bagworm genome reveals a unique fibroin gene that provides high tensile strength.</title>
        <authorList>
            <person name="Kono N."/>
            <person name="Nakamura H."/>
            <person name="Ohtoshi R."/>
            <person name="Tomita M."/>
            <person name="Numata K."/>
            <person name="Arakawa K."/>
        </authorList>
    </citation>
    <scope>NUCLEOTIDE SEQUENCE [LARGE SCALE GENOMIC DNA]</scope>
</reference>
<gene>
    <name evidence="1" type="ORF">EVAR_24801_1</name>
</gene>
<keyword evidence="2" id="KW-1185">Reference proteome</keyword>
<dbReference type="AlphaFoldDB" id="A0A4C1W042"/>
<evidence type="ECO:0000313" key="1">
    <source>
        <dbReference type="EMBL" id="GBP44886.1"/>
    </source>
</evidence>
<accession>A0A4C1W042</accession>
<organism evidence="1 2">
    <name type="scientific">Eumeta variegata</name>
    <name type="common">Bagworm moth</name>
    <name type="synonym">Eumeta japonica</name>
    <dbReference type="NCBI Taxonomy" id="151549"/>
    <lineage>
        <taxon>Eukaryota</taxon>
        <taxon>Metazoa</taxon>
        <taxon>Ecdysozoa</taxon>
        <taxon>Arthropoda</taxon>
        <taxon>Hexapoda</taxon>
        <taxon>Insecta</taxon>
        <taxon>Pterygota</taxon>
        <taxon>Neoptera</taxon>
        <taxon>Endopterygota</taxon>
        <taxon>Lepidoptera</taxon>
        <taxon>Glossata</taxon>
        <taxon>Ditrysia</taxon>
        <taxon>Tineoidea</taxon>
        <taxon>Psychidae</taxon>
        <taxon>Oiketicinae</taxon>
        <taxon>Eumeta</taxon>
    </lineage>
</organism>
<protein>
    <submittedName>
        <fullName evidence="1">Uncharacterized protein</fullName>
    </submittedName>
</protein>
<dbReference type="Proteomes" id="UP000299102">
    <property type="component" value="Unassembled WGS sequence"/>
</dbReference>
<sequence>MSLKHYGLVTQHTIQTEIFESSPSSAPLGGEGLKKPNKGWPFCRMLCIPITAQILSRTSEVDPLVNSYFHYYDNKTLTSEQQKDLATTVSANFREHLYVHGSFAADV</sequence>
<comment type="caution">
    <text evidence="1">The sequence shown here is derived from an EMBL/GenBank/DDBJ whole genome shotgun (WGS) entry which is preliminary data.</text>
</comment>
<name>A0A4C1W042_EUMVA</name>